<dbReference type="Proteomes" id="UP001183607">
    <property type="component" value="Unassembled WGS sequence"/>
</dbReference>
<organism evidence="4 5">
    <name type="scientific">Streptomyces evansiae</name>
    <dbReference type="NCBI Taxonomy" id="3075535"/>
    <lineage>
        <taxon>Bacteria</taxon>
        <taxon>Bacillati</taxon>
        <taxon>Actinomycetota</taxon>
        <taxon>Actinomycetes</taxon>
        <taxon>Kitasatosporales</taxon>
        <taxon>Streptomycetaceae</taxon>
        <taxon>Streptomyces</taxon>
    </lineage>
</organism>
<protein>
    <submittedName>
        <fullName evidence="4">Class F sortase</fullName>
    </submittedName>
</protein>
<keyword evidence="3" id="KW-1133">Transmembrane helix</keyword>
<gene>
    <name evidence="4" type="ORF">RM574_25940</name>
</gene>
<name>A0ABD5ECZ5_9ACTN</name>
<proteinExistence type="predicted"/>
<dbReference type="InterPro" id="IPR042001">
    <property type="entry name" value="Sortase_F"/>
</dbReference>
<dbReference type="NCBIfam" id="NF033748">
    <property type="entry name" value="class_F_sortase"/>
    <property type="match status" value="1"/>
</dbReference>
<dbReference type="GO" id="GO:0016787">
    <property type="term" value="F:hydrolase activity"/>
    <property type="evidence" value="ECO:0007669"/>
    <property type="project" value="UniProtKB-KW"/>
</dbReference>
<accession>A0ABD5ECZ5</accession>
<feature type="region of interest" description="Disordered" evidence="2">
    <location>
        <begin position="59"/>
        <end position="81"/>
    </location>
</feature>
<reference evidence="5" key="1">
    <citation type="submission" date="2023-07" db="EMBL/GenBank/DDBJ databases">
        <title>30 novel species of actinomycetes from the DSMZ collection.</title>
        <authorList>
            <person name="Nouioui I."/>
        </authorList>
    </citation>
    <scope>NUCLEOTIDE SEQUENCE [LARGE SCALE GENOMIC DNA]</scope>
    <source>
        <strain evidence="5">DSM 41982</strain>
    </source>
</reference>
<comment type="caution">
    <text evidence="4">The sequence shown here is derived from an EMBL/GenBank/DDBJ whole genome shotgun (WGS) entry which is preliminary data.</text>
</comment>
<dbReference type="InterPro" id="IPR005754">
    <property type="entry name" value="Sortase"/>
</dbReference>
<dbReference type="SUPFAM" id="SSF63817">
    <property type="entry name" value="Sortase"/>
    <property type="match status" value="1"/>
</dbReference>
<keyword evidence="3" id="KW-0472">Membrane</keyword>
<dbReference type="Pfam" id="PF04203">
    <property type="entry name" value="Sortase"/>
    <property type="match status" value="1"/>
</dbReference>
<dbReference type="EMBL" id="JAVRER010000057">
    <property type="protein sequence ID" value="MDT0418928.1"/>
    <property type="molecule type" value="Genomic_DNA"/>
</dbReference>
<evidence type="ECO:0000256" key="3">
    <source>
        <dbReference type="SAM" id="Phobius"/>
    </source>
</evidence>
<keyword evidence="1" id="KW-0378">Hydrolase</keyword>
<sequence>MTGPHPERRPPSLAEGGRPSRWWLGAAALCLGAAVAAGAGAAALVEPRPREVHVREAGTVPAPTDAAPATHAPASATARPAAPVRVRIPSIGLDERLTGLRVQQDGHLAVPTDPARAGWWSDGPRPGENGAAVLVGHLDSEKGPAAFYNVASLRPGARVTVTRADGSTVAFVVRALRQYEKNAVPDSQVYATSGPPALRLITCGGAYEGPGRGYQDNVVVFAALAD</sequence>
<dbReference type="Gene3D" id="2.40.260.10">
    <property type="entry name" value="Sortase"/>
    <property type="match status" value="1"/>
</dbReference>
<dbReference type="CDD" id="cd05829">
    <property type="entry name" value="Sortase_F"/>
    <property type="match status" value="1"/>
</dbReference>
<evidence type="ECO:0000313" key="4">
    <source>
        <dbReference type="EMBL" id="MDT0418928.1"/>
    </source>
</evidence>
<feature type="transmembrane region" description="Helical" evidence="3">
    <location>
        <begin position="22"/>
        <end position="45"/>
    </location>
</feature>
<dbReference type="InterPro" id="IPR023365">
    <property type="entry name" value="Sortase_dom-sf"/>
</dbReference>
<evidence type="ECO:0000256" key="2">
    <source>
        <dbReference type="SAM" id="MobiDB-lite"/>
    </source>
</evidence>
<dbReference type="AlphaFoldDB" id="A0ABD5ECZ5"/>
<evidence type="ECO:0000256" key="1">
    <source>
        <dbReference type="ARBA" id="ARBA00022801"/>
    </source>
</evidence>
<dbReference type="RefSeq" id="WP_311677585.1">
    <property type="nucleotide sequence ID" value="NZ_JAVRER010000057.1"/>
</dbReference>
<keyword evidence="3" id="KW-0812">Transmembrane</keyword>
<evidence type="ECO:0000313" key="5">
    <source>
        <dbReference type="Proteomes" id="UP001183607"/>
    </source>
</evidence>